<gene>
    <name evidence="1" type="ORF">JTE90_027580</name>
</gene>
<proteinExistence type="predicted"/>
<dbReference type="EMBL" id="JAFNEN010000063">
    <property type="protein sequence ID" value="KAG8196868.1"/>
    <property type="molecule type" value="Genomic_DNA"/>
</dbReference>
<comment type="caution">
    <text evidence="1">The sequence shown here is derived from an EMBL/GenBank/DDBJ whole genome shotgun (WGS) entry which is preliminary data.</text>
</comment>
<keyword evidence="2" id="KW-1185">Reference proteome</keyword>
<name>A0AAV6VLH3_9ARAC</name>
<dbReference type="AlphaFoldDB" id="A0AAV6VLH3"/>
<evidence type="ECO:0000313" key="2">
    <source>
        <dbReference type="Proteomes" id="UP000827092"/>
    </source>
</evidence>
<dbReference type="Proteomes" id="UP000827092">
    <property type="component" value="Unassembled WGS sequence"/>
</dbReference>
<protein>
    <submittedName>
        <fullName evidence="1">Uncharacterized protein</fullName>
    </submittedName>
</protein>
<accession>A0AAV6VLH3</accession>
<sequence length="97" mass="10686">MREHKPEGICGGRNMLKFNRFLADRSYQQSPTSQAGRNCNALMSRIGRTGVCFVDGQRIFFGDSLFLGNEAAVSAMEHVEFSCGNVFSETVLSKDSA</sequence>
<organism evidence="1 2">
    <name type="scientific">Oedothorax gibbosus</name>
    <dbReference type="NCBI Taxonomy" id="931172"/>
    <lineage>
        <taxon>Eukaryota</taxon>
        <taxon>Metazoa</taxon>
        <taxon>Ecdysozoa</taxon>
        <taxon>Arthropoda</taxon>
        <taxon>Chelicerata</taxon>
        <taxon>Arachnida</taxon>
        <taxon>Araneae</taxon>
        <taxon>Araneomorphae</taxon>
        <taxon>Entelegynae</taxon>
        <taxon>Araneoidea</taxon>
        <taxon>Linyphiidae</taxon>
        <taxon>Erigoninae</taxon>
        <taxon>Oedothorax</taxon>
    </lineage>
</organism>
<evidence type="ECO:0000313" key="1">
    <source>
        <dbReference type="EMBL" id="KAG8196868.1"/>
    </source>
</evidence>
<reference evidence="1 2" key="1">
    <citation type="journal article" date="2022" name="Nat. Ecol. Evol.">
        <title>A masculinizing supergene underlies an exaggerated male reproductive morph in a spider.</title>
        <authorList>
            <person name="Hendrickx F."/>
            <person name="De Corte Z."/>
            <person name="Sonet G."/>
            <person name="Van Belleghem S.M."/>
            <person name="Kostlbacher S."/>
            <person name="Vangestel C."/>
        </authorList>
    </citation>
    <scope>NUCLEOTIDE SEQUENCE [LARGE SCALE GENOMIC DNA]</scope>
    <source>
        <strain evidence="1">W744_W776</strain>
    </source>
</reference>